<organism evidence="2 3">
    <name type="scientific">candidate division WS5 bacterium</name>
    <dbReference type="NCBI Taxonomy" id="2093353"/>
    <lineage>
        <taxon>Bacteria</taxon>
        <taxon>candidate division WS5</taxon>
    </lineage>
</organism>
<dbReference type="Gene3D" id="3.90.550.10">
    <property type="entry name" value="Spore Coat Polysaccharide Biosynthesis Protein SpsA, Chain A"/>
    <property type="match status" value="1"/>
</dbReference>
<dbReference type="CDD" id="cd00761">
    <property type="entry name" value="Glyco_tranf_GTA_type"/>
    <property type="match status" value="1"/>
</dbReference>
<keyword evidence="2" id="KW-0808">Transferase</keyword>
<gene>
    <name evidence="2" type="ORF">C4544_00680</name>
</gene>
<feature type="non-terminal residue" evidence="2">
    <location>
        <position position="201"/>
    </location>
</feature>
<feature type="domain" description="Glycosyltransferase 2-like" evidence="1">
    <location>
        <begin position="4"/>
        <end position="146"/>
    </location>
</feature>
<proteinExistence type="predicted"/>
<name>A0A419DGC6_9BACT</name>
<dbReference type="EMBL" id="QZJW01000003">
    <property type="protein sequence ID" value="RJO62171.1"/>
    <property type="molecule type" value="Genomic_DNA"/>
</dbReference>
<dbReference type="InterPro" id="IPR029044">
    <property type="entry name" value="Nucleotide-diphossugar_trans"/>
</dbReference>
<dbReference type="GO" id="GO:0016740">
    <property type="term" value="F:transferase activity"/>
    <property type="evidence" value="ECO:0007669"/>
    <property type="project" value="UniProtKB-KW"/>
</dbReference>
<dbReference type="Pfam" id="PF00535">
    <property type="entry name" value="Glycos_transf_2"/>
    <property type="match status" value="1"/>
</dbReference>
<dbReference type="InterPro" id="IPR001173">
    <property type="entry name" value="Glyco_trans_2-like"/>
</dbReference>
<protein>
    <submittedName>
        <fullName evidence="2">Glycosyltransferase family 2 protein</fullName>
    </submittedName>
</protein>
<reference evidence="2 3" key="1">
    <citation type="journal article" date="2017" name="ISME J.">
        <title>Energy and carbon metabolisms in a deep terrestrial subsurface fluid microbial community.</title>
        <authorList>
            <person name="Momper L."/>
            <person name="Jungbluth S.P."/>
            <person name="Lee M.D."/>
            <person name="Amend J.P."/>
        </authorList>
    </citation>
    <scope>NUCLEOTIDE SEQUENCE [LARGE SCALE GENOMIC DNA]</scope>
    <source>
        <strain evidence="2">SURF_29</strain>
    </source>
</reference>
<dbReference type="PANTHER" id="PTHR22916">
    <property type="entry name" value="GLYCOSYLTRANSFERASE"/>
    <property type="match status" value="1"/>
</dbReference>
<accession>A0A419DGC6</accession>
<dbReference type="AlphaFoldDB" id="A0A419DGC6"/>
<evidence type="ECO:0000259" key="1">
    <source>
        <dbReference type="Pfam" id="PF00535"/>
    </source>
</evidence>
<dbReference type="SUPFAM" id="SSF53448">
    <property type="entry name" value="Nucleotide-diphospho-sugar transferases"/>
    <property type="match status" value="1"/>
</dbReference>
<sequence length="201" mass="23224">MTYSIVVPTKDRPLDLQNCVRSIMNQTALPYEIIVSDSSSGKINKENKQYCEDIVKGKLKLNHISTSPGVNKQRNTGANEATGDIIFFVDDDIVMQKDYAEKVLEVYKMKKGENIGGVQGTISNYFNQTWINRTFKKLFFMTRASINEKSRFLPSLGYIYIYMPKEIIEVEALSAGLCSYYRNVFYEFRFDETFERCTDLE</sequence>
<evidence type="ECO:0000313" key="3">
    <source>
        <dbReference type="Proteomes" id="UP000285655"/>
    </source>
</evidence>
<evidence type="ECO:0000313" key="2">
    <source>
        <dbReference type="EMBL" id="RJO62171.1"/>
    </source>
</evidence>
<comment type="caution">
    <text evidence="2">The sequence shown here is derived from an EMBL/GenBank/DDBJ whole genome shotgun (WGS) entry which is preliminary data.</text>
</comment>
<dbReference type="Proteomes" id="UP000285655">
    <property type="component" value="Unassembled WGS sequence"/>
</dbReference>